<dbReference type="PROSITE" id="PS50929">
    <property type="entry name" value="ABC_TM1F"/>
    <property type="match status" value="1"/>
</dbReference>
<keyword evidence="4 9" id="KW-0812">Transmembrane</keyword>
<evidence type="ECO:0000259" key="11">
    <source>
        <dbReference type="PROSITE" id="PS50929"/>
    </source>
</evidence>
<dbReference type="InterPro" id="IPR003593">
    <property type="entry name" value="AAA+_ATPase"/>
</dbReference>
<organism evidence="12 13">
    <name type="scientific">Tolypothrix bouteillei VB521301</name>
    <dbReference type="NCBI Taxonomy" id="1479485"/>
    <lineage>
        <taxon>Bacteria</taxon>
        <taxon>Bacillati</taxon>
        <taxon>Cyanobacteriota</taxon>
        <taxon>Cyanophyceae</taxon>
        <taxon>Nostocales</taxon>
        <taxon>Tolypothrichaceae</taxon>
        <taxon>Tolypothrix</taxon>
    </lineage>
</organism>
<dbReference type="AlphaFoldDB" id="A0A8S9TJW3"/>
<dbReference type="Gene3D" id="1.20.1560.10">
    <property type="entry name" value="ABC transporter type 1, transmembrane domain"/>
    <property type="match status" value="1"/>
</dbReference>
<dbReference type="SUPFAM" id="SSF90123">
    <property type="entry name" value="ABC transporter transmembrane region"/>
    <property type="match status" value="1"/>
</dbReference>
<evidence type="ECO:0000256" key="4">
    <source>
        <dbReference type="ARBA" id="ARBA00022692"/>
    </source>
</evidence>
<dbReference type="InterPro" id="IPR039421">
    <property type="entry name" value="Type_1_exporter"/>
</dbReference>
<keyword evidence="13" id="KW-1185">Reference proteome</keyword>
<dbReference type="GO" id="GO:0016887">
    <property type="term" value="F:ATP hydrolysis activity"/>
    <property type="evidence" value="ECO:0007669"/>
    <property type="project" value="InterPro"/>
</dbReference>
<evidence type="ECO:0000256" key="8">
    <source>
        <dbReference type="ARBA" id="ARBA00023136"/>
    </source>
</evidence>
<keyword evidence="5" id="KW-0547">Nucleotide-binding</keyword>
<dbReference type="InterPro" id="IPR011527">
    <property type="entry name" value="ABC1_TM_dom"/>
</dbReference>
<reference evidence="12" key="2">
    <citation type="submission" date="2019-11" db="EMBL/GenBank/DDBJ databases">
        <title>Improved Assembly of Tolypothrix boutellei genome.</title>
        <authorList>
            <person name="Sarangi A.N."/>
            <person name="Mukherjee M."/>
            <person name="Ghosh S."/>
            <person name="Singh D."/>
            <person name="Das A."/>
            <person name="Kant S."/>
            <person name="Prusty A."/>
            <person name="Tripathy S."/>
        </authorList>
    </citation>
    <scope>NUCLEOTIDE SEQUENCE</scope>
    <source>
        <strain evidence="12">VB521301</strain>
    </source>
</reference>
<evidence type="ECO:0000256" key="6">
    <source>
        <dbReference type="ARBA" id="ARBA00022840"/>
    </source>
</evidence>
<reference evidence="12" key="1">
    <citation type="journal article" date="2015" name="Genome Announc.">
        <title>Draft Genome Sequence of Tolypothrix boutellei Strain VB521301.</title>
        <authorList>
            <person name="Chandrababunaidu M.M."/>
            <person name="Singh D."/>
            <person name="Sen D."/>
            <person name="Bhan S."/>
            <person name="Das S."/>
            <person name="Gupta A."/>
            <person name="Adhikary S.P."/>
            <person name="Tripathy S."/>
        </authorList>
    </citation>
    <scope>NUCLEOTIDE SEQUENCE</scope>
    <source>
        <strain evidence="12">VB521301</strain>
    </source>
</reference>
<proteinExistence type="predicted"/>
<evidence type="ECO:0000256" key="5">
    <source>
        <dbReference type="ARBA" id="ARBA00022741"/>
    </source>
</evidence>
<evidence type="ECO:0000313" key="12">
    <source>
        <dbReference type="EMBL" id="KAF3890993.1"/>
    </source>
</evidence>
<dbReference type="PROSITE" id="PS00211">
    <property type="entry name" value="ABC_TRANSPORTER_1"/>
    <property type="match status" value="1"/>
</dbReference>
<dbReference type="InterPro" id="IPR036640">
    <property type="entry name" value="ABC1_TM_sf"/>
</dbReference>
<dbReference type="Gene3D" id="3.40.50.300">
    <property type="entry name" value="P-loop containing nucleotide triphosphate hydrolases"/>
    <property type="match status" value="1"/>
</dbReference>
<name>A0A8S9TJW3_9CYAN</name>
<feature type="transmembrane region" description="Helical" evidence="9">
    <location>
        <begin position="269"/>
        <end position="289"/>
    </location>
</feature>
<dbReference type="GO" id="GO:0005886">
    <property type="term" value="C:plasma membrane"/>
    <property type="evidence" value="ECO:0007669"/>
    <property type="project" value="UniProtKB-SubCell"/>
</dbReference>
<evidence type="ECO:0000313" key="13">
    <source>
        <dbReference type="Proteomes" id="UP000029738"/>
    </source>
</evidence>
<feature type="transmembrane region" description="Helical" evidence="9">
    <location>
        <begin position="78"/>
        <end position="98"/>
    </location>
</feature>
<evidence type="ECO:0000256" key="7">
    <source>
        <dbReference type="ARBA" id="ARBA00022989"/>
    </source>
</evidence>
<dbReference type="SUPFAM" id="SSF52540">
    <property type="entry name" value="P-loop containing nucleoside triphosphate hydrolases"/>
    <property type="match status" value="1"/>
</dbReference>
<feature type="transmembrane region" description="Helical" evidence="9">
    <location>
        <begin position="182"/>
        <end position="202"/>
    </location>
</feature>
<dbReference type="Proteomes" id="UP000029738">
    <property type="component" value="Unassembled WGS sequence"/>
</dbReference>
<comment type="caution">
    <text evidence="12">The sequence shown here is derived from an EMBL/GenBank/DDBJ whole genome shotgun (WGS) entry which is preliminary data.</text>
</comment>
<feature type="domain" description="ABC transmembrane type-1" evidence="11">
    <location>
        <begin position="41"/>
        <end position="329"/>
    </location>
</feature>
<dbReference type="GO" id="GO:0005524">
    <property type="term" value="F:ATP binding"/>
    <property type="evidence" value="ECO:0007669"/>
    <property type="project" value="UniProtKB-KW"/>
</dbReference>
<dbReference type="PANTHER" id="PTHR24221">
    <property type="entry name" value="ATP-BINDING CASSETTE SUB-FAMILY B"/>
    <property type="match status" value="1"/>
</dbReference>
<evidence type="ECO:0000256" key="3">
    <source>
        <dbReference type="ARBA" id="ARBA00022475"/>
    </source>
</evidence>
<sequence>MLRGAVTLLRQFSSANKILFQIHKIFSLVWAASRYWTVAWIIMLLVQGLLPAISMTLLRQLVDNLVVVVGGGVSWTSIQKILAPVGVIGGLLLVGEFFSSAGEWIRTAQSELVHDYVTDLIHKQCVAVDYCFYESSEDNDKLNRAKEGASGRALALLESTGSLLQNSITLFAVAAILLPYGLWLPMILVVSAFPAFYILMYLNKIQYQWSQRTTTVRRWLIYYDSLLTGDQTAAEVRLFDFGDYFQSSYKKLHRQLTQEKLKLLKKQTLGRFAAAIFVLLVSGVALAWMGRQVLLGILSLGDLALFVQAFNQGQGIVKSLLGNLGQIYRNGLFISNLFEFLQIQPKIVNPPNPLPVPAIPKQGIHFRQVTFRYPGTEKPVLENFNLILPAGKIVVVVGDNGAGKSTLIKLLCRFYDPESGSIELDGIDIREFSVQELRRLITVLFQSPIPYYTTVSENIALGDIWAASNQTEIEAAAKASGIDDKIMQLPQGYNTMLGKLFPEGTDLSGGQWQRLALARAFFRRAQIIILDEPTSAMDPWAEHDWLERFRTLASDRTAIVITHRFTLAMRADIIHVMRAGQIVESGTHDELLAQDSLYAESWKSQMQAGTSNSFESSVVGSLKQHKGNSTHL</sequence>
<dbReference type="InterPro" id="IPR017871">
    <property type="entry name" value="ABC_transporter-like_CS"/>
</dbReference>
<comment type="subcellular location">
    <subcellularLocation>
        <location evidence="1">Cell membrane</location>
        <topology evidence="1">Multi-pass membrane protein</topology>
    </subcellularLocation>
</comment>
<protein>
    <submittedName>
        <fullName evidence="12">ABC transporter ATP-binding protein</fullName>
    </submittedName>
</protein>
<dbReference type="InterPro" id="IPR003439">
    <property type="entry name" value="ABC_transporter-like_ATP-bd"/>
</dbReference>
<evidence type="ECO:0000256" key="2">
    <source>
        <dbReference type="ARBA" id="ARBA00022448"/>
    </source>
</evidence>
<dbReference type="GO" id="GO:0140359">
    <property type="term" value="F:ABC-type transporter activity"/>
    <property type="evidence" value="ECO:0007669"/>
    <property type="project" value="InterPro"/>
</dbReference>
<dbReference type="GO" id="GO:0034040">
    <property type="term" value="F:ATPase-coupled lipid transmembrane transporter activity"/>
    <property type="evidence" value="ECO:0007669"/>
    <property type="project" value="TreeGrafter"/>
</dbReference>
<dbReference type="InterPro" id="IPR027417">
    <property type="entry name" value="P-loop_NTPase"/>
</dbReference>
<accession>A0A8S9TJW3</accession>
<keyword evidence="7 9" id="KW-1133">Transmembrane helix</keyword>
<feature type="transmembrane region" description="Helical" evidence="9">
    <location>
        <begin position="35"/>
        <end position="58"/>
    </location>
</feature>
<evidence type="ECO:0000259" key="10">
    <source>
        <dbReference type="PROSITE" id="PS50893"/>
    </source>
</evidence>
<keyword evidence="8 9" id="KW-0472">Membrane</keyword>
<dbReference type="SMART" id="SM00382">
    <property type="entry name" value="AAA"/>
    <property type="match status" value="1"/>
</dbReference>
<keyword evidence="6 12" id="KW-0067">ATP-binding</keyword>
<feature type="domain" description="ABC transporter" evidence="10">
    <location>
        <begin position="364"/>
        <end position="604"/>
    </location>
</feature>
<dbReference type="Pfam" id="PF00005">
    <property type="entry name" value="ABC_tran"/>
    <property type="match status" value="1"/>
</dbReference>
<evidence type="ECO:0000256" key="9">
    <source>
        <dbReference type="SAM" id="Phobius"/>
    </source>
</evidence>
<evidence type="ECO:0000256" key="1">
    <source>
        <dbReference type="ARBA" id="ARBA00004651"/>
    </source>
</evidence>
<dbReference type="PANTHER" id="PTHR24221:SF646">
    <property type="entry name" value="HAEMOLYSIN SECRETION ATP-BINDING PROTEIN"/>
    <property type="match status" value="1"/>
</dbReference>
<dbReference type="OrthoDB" id="9762790at2"/>
<gene>
    <name evidence="12" type="ORF">DA73_0400016505</name>
</gene>
<keyword evidence="2" id="KW-0813">Transport</keyword>
<keyword evidence="3" id="KW-1003">Cell membrane</keyword>
<dbReference type="FunFam" id="3.40.50.300:FF:000221">
    <property type="entry name" value="Multidrug ABC transporter ATP-binding protein"/>
    <property type="match status" value="1"/>
</dbReference>
<feature type="transmembrane region" description="Helical" evidence="9">
    <location>
        <begin position="153"/>
        <end position="176"/>
    </location>
</feature>
<dbReference type="PROSITE" id="PS50893">
    <property type="entry name" value="ABC_TRANSPORTER_2"/>
    <property type="match status" value="1"/>
</dbReference>
<dbReference type="EMBL" id="JHEG04000001">
    <property type="protein sequence ID" value="KAF3890993.1"/>
    <property type="molecule type" value="Genomic_DNA"/>
</dbReference>